<accession>A0A0N4UHH2</accession>
<dbReference type="OrthoDB" id="10043580at2759"/>
<keyword evidence="4" id="KW-1185">Reference proteome</keyword>
<evidence type="ECO:0000313" key="2">
    <source>
        <dbReference type="EMBL" id="VDN59830.1"/>
    </source>
</evidence>
<organism evidence="3 5">
    <name type="scientific">Dracunculus medinensis</name>
    <name type="common">Guinea worm</name>
    <dbReference type="NCBI Taxonomy" id="318479"/>
    <lineage>
        <taxon>Eukaryota</taxon>
        <taxon>Metazoa</taxon>
        <taxon>Ecdysozoa</taxon>
        <taxon>Nematoda</taxon>
        <taxon>Chromadorea</taxon>
        <taxon>Rhabditida</taxon>
        <taxon>Spirurina</taxon>
        <taxon>Dracunculoidea</taxon>
        <taxon>Dracunculidae</taxon>
        <taxon>Dracunculus</taxon>
    </lineage>
</organism>
<dbReference type="Proteomes" id="UP000038040">
    <property type="component" value="Unplaced"/>
</dbReference>
<evidence type="ECO:0000313" key="4">
    <source>
        <dbReference type="Proteomes" id="UP000274756"/>
    </source>
</evidence>
<evidence type="ECO:0000313" key="5">
    <source>
        <dbReference type="WBParaSite" id="DME_0000700401-mRNA-1"/>
    </source>
</evidence>
<dbReference type="Proteomes" id="UP000274756">
    <property type="component" value="Unassembled WGS sequence"/>
</dbReference>
<gene>
    <name evidence="2" type="ORF">DME_LOCUS9803</name>
</gene>
<reference evidence="2 4" key="2">
    <citation type="submission" date="2018-11" db="EMBL/GenBank/DDBJ databases">
        <authorList>
            <consortium name="Pathogen Informatics"/>
        </authorList>
    </citation>
    <scope>NUCLEOTIDE SEQUENCE [LARGE SCALE GENOMIC DNA]</scope>
</reference>
<dbReference type="InterPro" id="IPR040219">
    <property type="entry name" value="KIAA1143-like"/>
</dbReference>
<feature type="compositionally biased region" description="Polar residues" evidence="1">
    <location>
        <begin position="107"/>
        <end position="119"/>
    </location>
</feature>
<evidence type="ECO:0000313" key="3">
    <source>
        <dbReference type="Proteomes" id="UP000038040"/>
    </source>
</evidence>
<dbReference type="EMBL" id="UYYG01001191">
    <property type="protein sequence ID" value="VDN59830.1"/>
    <property type="molecule type" value="Genomic_DNA"/>
</dbReference>
<feature type="region of interest" description="Disordered" evidence="1">
    <location>
        <begin position="94"/>
        <end position="129"/>
    </location>
</feature>
<name>A0A0N4UHH2_DRAME</name>
<reference evidence="5" key="1">
    <citation type="submission" date="2017-02" db="UniProtKB">
        <authorList>
            <consortium name="WormBaseParasite"/>
        </authorList>
    </citation>
    <scope>IDENTIFICATION</scope>
</reference>
<dbReference type="AlphaFoldDB" id="A0A0N4UHH2"/>
<protein>
    <submittedName>
        <fullName evidence="5">DUF4604 domain-containing protein</fullName>
    </submittedName>
</protein>
<dbReference type="PANTHER" id="PTHR31195:SF2">
    <property type="entry name" value="GEO02494P1"/>
    <property type="match status" value="1"/>
</dbReference>
<evidence type="ECO:0000256" key="1">
    <source>
        <dbReference type="SAM" id="MobiDB-lite"/>
    </source>
</evidence>
<sequence length="129" mass="14867">MENELPLKFALLFYFAGITANGYIENDLSEDNLLFIKEEDRPQVIVLDEEKDMSKEQLDKELAKQKEENDRGFSGKMIEERKITFKKPIKRKELDDISKNSSKKNRQCGQTAAVSSNGRLLSFGDEDDE</sequence>
<dbReference type="WBParaSite" id="DME_0000700401-mRNA-1">
    <property type="protein sequence ID" value="DME_0000700401-mRNA-1"/>
    <property type="gene ID" value="DME_0000700401"/>
</dbReference>
<proteinExistence type="predicted"/>
<dbReference type="PANTHER" id="PTHR31195">
    <property type="entry name" value="GEO02494P1"/>
    <property type="match status" value="1"/>
</dbReference>
<dbReference type="STRING" id="318479.A0A0N4UHH2"/>